<dbReference type="Proteomes" id="UP000295244">
    <property type="component" value="Unassembled WGS sequence"/>
</dbReference>
<dbReference type="CDD" id="cd02440">
    <property type="entry name" value="AdoMet_MTases"/>
    <property type="match status" value="1"/>
</dbReference>
<protein>
    <submittedName>
        <fullName evidence="2">Class I SAM-dependent methyltransferase</fullName>
    </submittedName>
</protein>
<keyword evidence="2" id="KW-0808">Transferase</keyword>
<dbReference type="RefSeq" id="WP_132692490.1">
    <property type="nucleotide sequence ID" value="NZ_SKBU01000025.1"/>
</dbReference>
<dbReference type="GO" id="GO:0008168">
    <property type="term" value="F:methyltransferase activity"/>
    <property type="evidence" value="ECO:0007669"/>
    <property type="project" value="UniProtKB-KW"/>
</dbReference>
<dbReference type="InterPro" id="IPR029063">
    <property type="entry name" value="SAM-dependent_MTases_sf"/>
</dbReference>
<feature type="chain" id="PRO_5039588475" evidence="1">
    <location>
        <begin position="22"/>
        <end position="273"/>
    </location>
</feature>
<proteinExistence type="predicted"/>
<comment type="caution">
    <text evidence="2">The sequence shown here is derived from an EMBL/GenBank/DDBJ whole genome shotgun (WGS) entry which is preliminary data.</text>
</comment>
<reference evidence="2 3" key="1">
    <citation type="submission" date="2019-03" db="EMBL/GenBank/DDBJ databases">
        <title>Whole genome sequence of a novel Rubrobacter taiwanensis strain, isolated from Yellowstone National Park.</title>
        <authorList>
            <person name="Freed S."/>
            <person name="Ramaley R.F."/>
            <person name="Kyndt J.A."/>
        </authorList>
    </citation>
    <scope>NUCLEOTIDE SEQUENCE [LARGE SCALE GENOMIC DNA]</scope>
    <source>
        <strain evidence="2 3">Yellowstone</strain>
    </source>
</reference>
<dbReference type="AlphaFoldDB" id="A0A4R1BEN5"/>
<dbReference type="SUPFAM" id="SSF53335">
    <property type="entry name" value="S-adenosyl-L-methionine-dependent methyltransferases"/>
    <property type="match status" value="1"/>
</dbReference>
<sequence length="273" mass="30561">MPSIVRIYLLAFQAFSLVHSALDKALTAARVCFVGFWLGVLTREDIHAIDEAYYTKSKEGIPGEPNFHSKEYNRRGLWEFEKRALADHFSGCRRLLVLAAGGGREILALQKRGFRVDGFESHPDLVAAANELLREEGEPATVRLLPRDTAPDTGDTYDGIIIGWGAYMLVQGRRHRIALLRRLRAQIRPGGPVLISFFARPGEKSRVYELCAFTANVFRRALRREPVEVGDWLVPNYVHYLTRDEVASELSEGGFDLVHYDTAGYGNAVGVAV</sequence>
<keyword evidence="3" id="KW-1185">Reference proteome</keyword>
<dbReference type="Gene3D" id="3.40.50.150">
    <property type="entry name" value="Vaccinia Virus protein VP39"/>
    <property type="match status" value="1"/>
</dbReference>
<name>A0A4R1BEN5_9ACTN</name>
<dbReference type="OrthoDB" id="5186487at2"/>
<gene>
    <name evidence="2" type="ORF">E0L93_12890</name>
</gene>
<accession>A0A4R1BEN5</accession>
<feature type="signal peptide" evidence="1">
    <location>
        <begin position="1"/>
        <end position="21"/>
    </location>
</feature>
<organism evidence="2 3">
    <name type="scientific">Rubrobacter taiwanensis</name>
    <dbReference type="NCBI Taxonomy" id="185139"/>
    <lineage>
        <taxon>Bacteria</taxon>
        <taxon>Bacillati</taxon>
        <taxon>Actinomycetota</taxon>
        <taxon>Rubrobacteria</taxon>
        <taxon>Rubrobacterales</taxon>
        <taxon>Rubrobacteraceae</taxon>
        <taxon>Rubrobacter</taxon>
    </lineage>
</organism>
<evidence type="ECO:0000256" key="1">
    <source>
        <dbReference type="SAM" id="SignalP"/>
    </source>
</evidence>
<keyword evidence="2" id="KW-0489">Methyltransferase</keyword>
<dbReference type="EMBL" id="SKBU01000025">
    <property type="protein sequence ID" value="TCJ15478.1"/>
    <property type="molecule type" value="Genomic_DNA"/>
</dbReference>
<evidence type="ECO:0000313" key="3">
    <source>
        <dbReference type="Proteomes" id="UP000295244"/>
    </source>
</evidence>
<dbReference type="GO" id="GO:0032259">
    <property type="term" value="P:methylation"/>
    <property type="evidence" value="ECO:0007669"/>
    <property type="project" value="UniProtKB-KW"/>
</dbReference>
<keyword evidence="1" id="KW-0732">Signal</keyword>
<evidence type="ECO:0000313" key="2">
    <source>
        <dbReference type="EMBL" id="TCJ15478.1"/>
    </source>
</evidence>